<dbReference type="SUPFAM" id="SSF161098">
    <property type="entry name" value="MetI-like"/>
    <property type="match status" value="1"/>
</dbReference>
<evidence type="ECO:0000256" key="2">
    <source>
        <dbReference type="ARBA" id="ARBA00022448"/>
    </source>
</evidence>
<feature type="transmembrane region" description="Helical" evidence="7">
    <location>
        <begin position="144"/>
        <end position="165"/>
    </location>
</feature>
<dbReference type="PANTHER" id="PTHR43005">
    <property type="entry name" value="BLR7065 PROTEIN"/>
    <property type="match status" value="1"/>
</dbReference>
<feature type="transmembrane region" description="Helical" evidence="7">
    <location>
        <begin position="264"/>
        <end position="285"/>
    </location>
</feature>
<dbReference type="Gene3D" id="1.10.3720.10">
    <property type="entry name" value="MetI-like"/>
    <property type="match status" value="1"/>
</dbReference>
<keyword evidence="4 7" id="KW-0812">Transmembrane</keyword>
<evidence type="ECO:0000313" key="10">
    <source>
        <dbReference type="Proteomes" id="UP000320781"/>
    </source>
</evidence>
<protein>
    <submittedName>
        <fullName evidence="9">Sugar ABC transporter permease</fullName>
    </submittedName>
</protein>
<dbReference type="PROSITE" id="PS50928">
    <property type="entry name" value="ABC_TM1"/>
    <property type="match status" value="1"/>
</dbReference>
<dbReference type="PANTHER" id="PTHR43005:SF1">
    <property type="entry name" value="SPERMIDINE_PUTRESCINE TRANSPORT SYSTEM PERMEASE PROTEIN"/>
    <property type="match status" value="1"/>
</dbReference>
<dbReference type="EMBL" id="SOKU01000134">
    <property type="protein sequence ID" value="TES86092.1"/>
    <property type="molecule type" value="Genomic_DNA"/>
</dbReference>
<keyword evidence="5 7" id="KW-1133">Transmembrane helix</keyword>
<evidence type="ECO:0000256" key="7">
    <source>
        <dbReference type="RuleBase" id="RU363032"/>
    </source>
</evidence>
<dbReference type="AlphaFoldDB" id="A0A523QKB6"/>
<dbReference type="Proteomes" id="UP000320781">
    <property type="component" value="Unassembled WGS sequence"/>
</dbReference>
<feature type="transmembrane region" description="Helical" evidence="7">
    <location>
        <begin position="211"/>
        <end position="231"/>
    </location>
</feature>
<evidence type="ECO:0000256" key="6">
    <source>
        <dbReference type="ARBA" id="ARBA00023136"/>
    </source>
</evidence>
<feature type="transmembrane region" description="Helical" evidence="7">
    <location>
        <begin position="12"/>
        <end position="37"/>
    </location>
</feature>
<dbReference type="GO" id="GO:0005886">
    <property type="term" value="C:plasma membrane"/>
    <property type="evidence" value="ECO:0007669"/>
    <property type="project" value="UniProtKB-SubCell"/>
</dbReference>
<feature type="transmembrane region" description="Helical" evidence="7">
    <location>
        <begin position="70"/>
        <end position="92"/>
    </location>
</feature>
<keyword evidence="6 7" id="KW-0472">Membrane</keyword>
<evidence type="ECO:0000256" key="3">
    <source>
        <dbReference type="ARBA" id="ARBA00022475"/>
    </source>
</evidence>
<gene>
    <name evidence="9" type="ORF">E3J95_02830</name>
</gene>
<organism evidence="9 10">
    <name type="scientific">Aerophobetes bacterium</name>
    <dbReference type="NCBI Taxonomy" id="2030807"/>
    <lineage>
        <taxon>Bacteria</taxon>
        <taxon>Candidatus Aerophobota</taxon>
    </lineage>
</organism>
<dbReference type="InterPro" id="IPR000515">
    <property type="entry name" value="MetI-like"/>
</dbReference>
<feature type="domain" description="ABC transmembrane type-1" evidence="8">
    <location>
        <begin position="66"/>
        <end position="280"/>
    </location>
</feature>
<dbReference type="Pfam" id="PF00528">
    <property type="entry name" value="BPD_transp_1"/>
    <property type="match status" value="1"/>
</dbReference>
<evidence type="ECO:0000256" key="4">
    <source>
        <dbReference type="ARBA" id="ARBA00022692"/>
    </source>
</evidence>
<comment type="subcellular location">
    <subcellularLocation>
        <location evidence="1 7">Cell membrane</location>
        <topology evidence="1 7">Multi-pass membrane protein</topology>
    </subcellularLocation>
</comment>
<keyword evidence="3" id="KW-1003">Cell membrane</keyword>
<evidence type="ECO:0000313" key="9">
    <source>
        <dbReference type="EMBL" id="TES86092.1"/>
    </source>
</evidence>
<evidence type="ECO:0000256" key="5">
    <source>
        <dbReference type="ARBA" id="ARBA00022989"/>
    </source>
</evidence>
<accession>A0A523QKB6</accession>
<name>A0A523QKB6_UNCAE</name>
<dbReference type="CDD" id="cd06261">
    <property type="entry name" value="TM_PBP2"/>
    <property type="match status" value="1"/>
</dbReference>
<feature type="transmembrane region" description="Helical" evidence="7">
    <location>
        <begin position="104"/>
        <end position="124"/>
    </location>
</feature>
<reference evidence="9 10" key="1">
    <citation type="submission" date="2019-03" db="EMBL/GenBank/DDBJ databases">
        <title>Metabolic potential of uncultured bacteria and archaea associated with petroleum seepage in deep-sea sediments.</title>
        <authorList>
            <person name="Dong X."/>
            <person name="Hubert C."/>
        </authorList>
    </citation>
    <scope>NUCLEOTIDE SEQUENCE [LARGE SCALE GENOMIC DNA]</scope>
    <source>
        <strain evidence="9">E44_bin92</strain>
    </source>
</reference>
<evidence type="ECO:0000256" key="1">
    <source>
        <dbReference type="ARBA" id="ARBA00004651"/>
    </source>
</evidence>
<proteinExistence type="inferred from homology"/>
<comment type="caution">
    <text evidence="9">The sequence shown here is derived from an EMBL/GenBank/DDBJ whole genome shotgun (WGS) entry which is preliminary data.</text>
</comment>
<comment type="similarity">
    <text evidence="7">Belongs to the binding-protein-dependent transport system permease family.</text>
</comment>
<dbReference type="GO" id="GO:0055085">
    <property type="term" value="P:transmembrane transport"/>
    <property type="evidence" value="ECO:0007669"/>
    <property type="project" value="InterPro"/>
</dbReference>
<sequence length="288" mass="32098">MKISDSKYGVIITTPGLVIIIALVVFPLIILLVTSFLRYTAVYPISFTGFKNYRYILNDRLFWLGLQKTIVYAGGVTLLTFSGGVILALLLSKVTRGSGIFRSLAMFSWAVPLVISGFMWRWIFNPNVGIFSDFLMKVGLISEPIPIFSNRILAMLGCIVADAWVRIPFMCIFTLAGIESIPRQLYDAVKVDGADCFGAFRHITLPLIKRMVLVGLLITSMITFRTIDVIFSMTAGGPGRSTYILSLYLIEQLWLRVNYGTGSATGVIMLLLISSFAGLYVYFIFKKE</sequence>
<evidence type="ECO:0000259" key="8">
    <source>
        <dbReference type="PROSITE" id="PS50928"/>
    </source>
</evidence>
<dbReference type="InterPro" id="IPR035906">
    <property type="entry name" value="MetI-like_sf"/>
</dbReference>
<keyword evidence="2 7" id="KW-0813">Transport</keyword>